<reference evidence="6" key="1">
    <citation type="submission" date="2022-11" db="UniProtKB">
        <authorList>
            <consortium name="WormBaseParasite"/>
        </authorList>
    </citation>
    <scope>IDENTIFICATION</scope>
</reference>
<organism evidence="5 6">
    <name type="scientific">Romanomermis culicivorax</name>
    <name type="common">Nematode worm</name>
    <dbReference type="NCBI Taxonomy" id="13658"/>
    <lineage>
        <taxon>Eukaryota</taxon>
        <taxon>Metazoa</taxon>
        <taxon>Ecdysozoa</taxon>
        <taxon>Nematoda</taxon>
        <taxon>Enoplea</taxon>
        <taxon>Dorylaimia</taxon>
        <taxon>Mermithida</taxon>
        <taxon>Mermithoidea</taxon>
        <taxon>Mermithidae</taxon>
        <taxon>Romanomermis</taxon>
    </lineage>
</organism>
<name>A0A915L4B3_ROMCU</name>
<feature type="region of interest" description="Disordered" evidence="4">
    <location>
        <begin position="39"/>
        <end position="171"/>
    </location>
</feature>
<feature type="compositionally biased region" description="Low complexity" evidence="4">
    <location>
        <begin position="102"/>
        <end position="117"/>
    </location>
</feature>
<keyword evidence="1" id="KW-0479">Metal-binding</keyword>
<evidence type="ECO:0000256" key="3">
    <source>
        <dbReference type="ARBA" id="ARBA00022833"/>
    </source>
</evidence>
<evidence type="ECO:0000313" key="5">
    <source>
        <dbReference type="Proteomes" id="UP000887565"/>
    </source>
</evidence>
<feature type="region of interest" description="Disordered" evidence="4">
    <location>
        <begin position="350"/>
        <end position="375"/>
    </location>
</feature>
<dbReference type="InterPro" id="IPR051520">
    <property type="entry name" value="Elbow/Noc_ZnFinger"/>
</dbReference>
<feature type="compositionally biased region" description="Polar residues" evidence="4">
    <location>
        <begin position="145"/>
        <end position="159"/>
    </location>
</feature>
<proteinExistence type="predicted"/>
<dbReference type="GO" id="GO:0005634">
    <property type="term" value="C:nucleus"/>
    <property type="evidence" value="ECO:0007669"/>
    <property type="project" value="TreeGrafter"/>
</dbReference>
<dbReference type="PANTHER" id="PTHR12522">
    <property type="entry name" value="ZINC-FINGER PROTEIN NOLZ1-RELATED"/>
    <property type="match status" value="1"/>
</dbReference>
<feature type="compositionally biased region" description="Polar residues" evidence="4">
    <location>
        <begin position="354"/>
        <end position="365"/>
    </location>
</feature>
<dbReference type="GO" id="GO:0045892">
    <property type="term" value="P:negative regulation of DNA-templated transcription"/>
    <property type="evidence" value="ECO:0007669"/>
    <property type="project" value="TreeGrafter"/>
</dbReference>
<keyword evidence="5" id="KW-1185">Reference proteome</keyword>
<sequence length="453" mass="48150">MVSTYQQYLYPDFLNSTSVDSNKSPLALLAQTCNSIGTTDAPSQAQGQKRKHSFDGNTSLSSATSSSASKTEKLAAGVADAKMQHDGGGHKNKVPKSSPHQADSTTSGDETSSGGASCSTSNCGQKETKNDKSAESSNNNSNQSHETAINDTTNSSLPSGQKMMPQMPPHSSTFLPNQTFNSLLNGTHPALGIGSSNPLLSGMSASAFFYPPTAMSHAGLNCIPGFPSTAALAAANPYYPSASSVASLYHHNPSRPCPTGCLQCATVAATHPFSMVGNDLTSWYQAYCSLLQPPQTAPPLPRPILPPTFNFAPPPTSATTPTCFWDTGDGRYCMKRFTNADEFSQHIKTHTEQLQKTSTPQTSPLQKPPSASPKNVAANVAAPTMSLPPPTLPSAYFNPLMHQYRYHPYDKFTNANDILMPPPTSLYNAAALMQQQQQSAAQQQRLPGSLPFP</sequence>
<evidence type="ECO:0000256" key="1">
    <source>
        <dbReference type="ARBA" id="ARBA00022723"/>
    </source>
</evidence>
<dbReference type="AlphaFoldDB" id="A0A915L4B3"/>
<dbReference type="WBParaSite" id="nRc.2.0.1.t45586-RA">
    <property type="protein sequence ID" value="nRc.2.0.1.t45586-RA"/>
    <property type="gene ID" value="nRc.2.0.1.g45586"/>
</dbReference>
<dbReference type="Proteomes" id="UP000887565">
    <property type="component" value="Unplaced"/>
</dbReference>
<protein>
    <submittedName>
        <fullName evidence="6">C2H2-type domain-containing protein</fullName>
    </submittedName>
</protein>
<dbReference type="PANTHER" id="PTHR12522:SF4">
    <property type="entry name" value="ZINC FINGER PROTEIN ELBOW"/>
    <property type="match status" value="1"/>
</dbReference>
<evidence type="ECO:0000313" key="6">
    <source>
        <dbReference type="WBParaSite" id="nRc.2.0.1.t45586-RA"/>
    </source>
</evidence>
<feature type="compositionally biased region" description="Low complexity" evidence="4">
    <location>
        <begin position="58"/>
        <end position="69"/>
    </location>
</feature>
<keyword evidence="3" id="KW-0862">Zinc</keyword>
<evidence type="ECO:0000256" key="2">
    <source>
        <dbReference type="ARBA" id="ARBA00022771"/>
    </source>
</evidence>
<keyword evidence="2" id="KW-0863">Zinc-finger</keyword>
<evidence type="ECO:0000256" key="4">
    <source>
        <dbReference type="SAM" id="MobiDB-lite"/>
    </source>
</evidence>
<dbReference type="OMA" id="CHMHIPS"/>
<accession>A0A915L4B3</accession>
<dbReference type="GO" id="GO:0008270">
    <property type="term" value="F:zinc ion binding"/>
    <property type="evidence" value="ECO:0007669"/>
    <property type="project" value="UniProtKB-KW"/>
</dbReference>